<feature type="compositionally biased region" description="Basic and acidic residues" evidence="1">
    <location>
        <begin position="103"/>
        <end position="119"/>
    </location>
</feature>
<organism evidence="2 3">
    <name type="scientific">Nephila pilipes</name>
    <name type="common">Giant wood spider</name>
    <name type="synonym">Nephila maculata</name>
    <dbReference type="NCBI Taxonomy" id="299642"/>
    <lineage>
        <taxon>Eukaryota</taxon>
        <taxon>Metazoa</taxon>
        <taxon>Ecdysozoa</taxon>
        <taxon>Arthropoda</taxon>
        <taxon>Chelicerata</taxon>
        <taxon>Arachnida</taxon>
        <taxon>Araneae</taxon>
        <taxon>Araneomorphae</taxon>
        <taxon>Entelegynae</taxon>
        <taxon>Araneoidea</taxon>
        <taxon>Nephilidae</taxon>
        <taxon>Nephila</taxon>
    </lineage>
</organism>
<reference evidence="2" key="1">
    <citation type="submission" date="2020-08" db="EMBL/GenBank/DDBJ databases">
        <title>Multicomponent nature underlies the extraordinary mechanical properties of spider dragline silk.</title>
        <authorList>
            <person name="Kono N."/>
            <person name="Nakamura H."/>
            <person name="Mori M."/>
            <person name="Yoshida Y."/>
            <person name="Ohtoshi R."/>
            <person name="Malay A.D."/>
            <person name="Moran D.A.P."/>
            <person name="Tomita M."/>
            <person name="Numata K."/>
            <person name="Arakawa K."/>
        </authorList>
    </citation>
    <scope>NUCLEOTIDE SEQUENCE</scope>
</reference>
<comment type="caution">
    <text evidence="2">The sequence shown here is derived from an EMBL/GenBank/DDBJ whole genome shotgun (WGS) entry which is preliminary data.</text>
</comment>
<evidence type="ECO:0000256" key="1">
    <source>
        <dbReference type="SAM" id="MobiDB-lite"/>
    </source>
</evidence>
<sequence length="168" mass="19110">MTDRDQTVHKIEVCGCKLLNSVMVPNKFQRHLICNHPLLPLKAKAAFKSRFLQDPILEITAEILPSILNLFEIPIRYTTENMKNSLIHVAMAIPPSTTQGRVSSKEEVRKSRSKAEKKAPSPPLGEEAHDLNEDRRCAGPWSFPLLRNPRNKPDSFSVQEFRDSKRSP</sequence>
<dbReference type="Proteomes" id="UP000887013">
    <property type="component" value="Unassembled WGS sequence"/>
</dbReference>
<feature type="region of interest" description="Disordered" evidence="1">
    <location>
        <begin position="94"/>
        <end position="168"/>
    </location>
</feature>
<protein>
    <submittedName>
        <fullName evidence="2">Uncharacterized protein</fullName>
    </submittedName>
</protein>
<dbReference type="EMBL" id="BMAW01081892">
    <property type="protein sequence ID" value="GFU26728.1"/>
    <property type="molecule type" value="Genomic_DNA"/>
</dbReference>
<gene>
    <name evidence="2" type="ORF">NPIL_520811</name>
</gene>
<keyword evidence="3" id="KW-1185">Reference proteome</keyword>
<evidence type="ECO:0000313" key="3">
    <source>
        <dbReference type="Proteomes" id="UP000887013"/>
    </source>
</evidence>
<proteinExistence type="predicted"/>
<feature type="compositionally biased region" description="Basic and acidic residues" evidence="1">
    <location>
        <begin position="126"/>
        <end position="137"/>
    </location>
</feature>
<accession>A0A8X6UJB5</accession>
<dbReference type="OrthoDB" id="6448546at2759"/>
<name>A0A8X6UJB5_NEPPI</name>
<evidence type="ECO:0000313" key="2">
    <source>
        <dbReference type="EMBL" id="GFU26728.1"/>
    </source>
</evidence>
<dbReference type="AlphaFoldDB" id="A0A8X6UJB5"/>